<feature type="domain" description="Guanylate cyclase" evidence="5">
    <location>
        <begin position="231"/>
        <end position="397"/>
    </location>
</feature>
<dbReference type="Pfam" id="PF00211">
    <property type="entry name" value="Guanylate_cyc"/>
    <property type="match status" value="1"/>
</dbReference>
<keyword evidence="3" id="KW-0175">Coiled coil</keyword>
<feature type="compositionally biased region" description="Polar residues" evidence="4">
    <location>
        <begin position="1"/>
        <end position="14"/>
    </location>
</feature>
<dbReference type="InterPro" id="IPR029787">
    <property type="entry name" value="Nucleotide_cyclase"/>
</dbReference>
<dbReference type="Proteomes" id="UP001165085">
    <property type="component" value="Unassembled WGS sequence"/>
</dbReference>
<keyword evidence="2" id="KW-0067">ATP-binding</keyword>
<feature type="compositionally biased region" description="Low complexity" evidence="4">
    <location>
        <begin position="86"/>
        <end position="96"/>
    </location>
</feature>
<dbReference type="InterPro" id="IPR027417">
    <property type="entry name" value="P-loop_NTPase"/>
</dbReference>
<feature type="region of interest" description="Disordered" evidence="4">
    <location>
        <begin position="1829"/>
        <end position="1851"/>
    </location>
</feature>
<evidence type="ECO:0000256" key="1">
    <source>
        <dbReference type="ARBA" id="ARBA00022741"/>
    </source>
</evidence>
<dbReference type="PANTHER" id="PTHR16305:SF28">
    <property type="entry name" value="GUANYLATE CYCLASE DOMAIN-CONTAINING PROTEIN"/>
    <property type="match status" value="1"/>
</dbReference>
<dbReference type="GO" id="GO:0035556">
    <property type="term" value="P:intracellular signal transduction"/>
    <property type="evidence" value="ECO:0007669"/>
    <property type="project" value="InterPro"/>
</dbReference>
<dbReference type="GO" id="GO:0005524">
    <property type="term" value="F:ATP binding"/>
    <property type="evidence" value="ECO:0007669"/>
    <property type="project" value="UniProtKB-KW"/>
</dbReference>
<proteinExistence type="predicted"/>
<dbReference type="SUPFAM" id="SSF55073">
    <property type="entry name" value="Nucleotide cyclase"/>
    <property type="match status" value="2"/>
</dbReference>
<dbReference type="Gene3D" id="3.30.70.1230">
    <property type="entry name" value="Nucleotide cyclase"/>
    <property type="match status" value="2"/>
</dbReference>
<evidence type="ECO:0000256" key="2">
    <source>
        <dbReference type="ARBA" id="ARBA00022840"/>
    </source>
</evidence>
<dbReference type="InterPro" id="IPR041664">
    <property type="entry name" value="AAA_16"/>
</dbReference>
<dbReference type="EMBL" id="BRXY01000166">
    <property type="protein sequence ID" value="GMH73269.1"/>
    <property type="molecule type" value="Genomic_DNA"/>
</dbReference>
<dbReference type="PROSITE" id="PS50125">
    <property type="entry name" value="GUANYLATE_CYCLASE_2"/>
    <property type="match status" value="2"/>
</dbReference>
<feature type="region of interest" description="Disordered" evidence="4">
    <location>
        <begin position="3496"/>
        <end position="3527"/>
    </location>
</feature>
<reference evidence="7" key="1">
    <citation type="journal article" date="2023" name="Commun. Biol.">
        <title>Genome analysis of Parmales, the sister group of diatoms, reveals the evolutionary specialization of diatoms from phago-mixotrophs to photoautotrophs.</title>
        <authorList>
            <person name="Ban H."/>
            <person name="Sato S."/>
            <person name="Yoshikawa S."/>
            <person name="Yamada K."/>
            <person name="Nakamura Y."/>
            <person name="Ichinomiya M."/>
            <person name="Sato N."/>
            <person name="Blanc-Mathieu R."/>
            <person name="Endo H."/>
            <person name="Kuwata A."/>
            <person name="Ogata H."/>
        </authorList>
    </citation>
    <scope>NUCLEOTIDE SEQUENCE [LARGE SCALE GENOMIC DNA]</scope>
    <source>
        <strain evidence="7">NIES 3701</strain>
    </source>
</reference>
<accession>A0A9W7ARX3</accession>
<comment type="caution">
    <text evidence="6">The sequence shown here is derived from an EMBL/GenBank/DDBJ whole genome shotgun (WGS) entry which is preliminary data.</text>
</comment>
<feature type="compositionally biased region" description="Polar residues" evidence="4">
    <location>
        <begin position="1830"/>
        <end position="1841"/>
    </location>
</feature>
<keyword evidence="1" id="KW-0547">Nucleotide-binding</keyword>
<feature type="region of interest" description="Disordered" evidence="4">
    <location>
        <begin position="3200"/>
        <end position="3257"/>
    </location>
</feature>
<dbReference type="InterPro" id="IPR011990">
    <property type="entry name" value="TPR-like_helical_dom_sf"/>
</dbReference>
<dbReference type="GO" id="GO:0009190">
    <property type="term" value="P:cyclic nucleotide biosynthetic process"/>
    <property type="evidence" value="ECO:0007669"/>
    <property type="project" value="InterPro"/>
</dbReference>
<gene>
    <name evidence="6" type="ORF">TrST_g8051</name>
</gene>
<dbReference type="SUPFAM" id="SSF48452">
    <property type="entry name" value="TPR-like"/>
    <property type="match status" value="1"/>
</dbReference>
<evidence type="ECO:0000259" key="5">
    <source>
        <dbReference type="PROSITE" id="PS50125"/>
    </source>
</evidence>
<feature type="region of interest" description="Disordered" evidence="4">
    <location>
        <begin position="63"/>
        <end position="106"/>
    </location>
</feature>
<dbReference type="GO" id="GO:0005737">
    <property type="term" value="C:cytoplasm"/>
    <property type="evidence" value="ECO:0007669"/>
    <property type="project" value="TreeGrafter"/>
</dbReference>
<evidence type="ECO:0000313" key="7">
    <source>
        <dbReference type="Proteomes" id="UP001165085"/>
    </source>
</evidence>
<protein>
    <recommendedName>
        <fullName evidence="5">Guanylate cyclase domain-containing protein</fullName>
    </recommendedName>
</protein>
<evidence type="ECO:0000313" key="6">
    <source>
        <dbReference type="EMBL" id="GMH73269.1"/>
    </source>
</evidence>
<feature type="compositionally biased region" description="Gly residues" evidence="4">
    <location>
        <begin position="3228"/>
        <end position="3238"/>
    </location>
</feature>
<dbReference type="GO" id="GO:0004016">
    <property type="term" value="F:adenylate cyclase activity"/>
    <property type="evidence" value="ECO:0007669"/>
    <property type="project" value="TreeGrafter"/>
</dbReference>
<organism evidence="6 7">
    <name type="scientific">Triparma strigata</name>
    <dbReference type="NCBI Taxonomy" id="1606541"/>
    <lineage>
        <taxon>Eukaryota</taxon>
        <taxon>Sar</taxon>
        <taxon>Stramenopiles</taxon>
        <taxon>Ochrophyta</taxon>
        <taxon>Bolidophyceae</taxon>
        <taxon>Parmales</taxon>
        <taxon>Triparmaceae</taxon>
        <taxon>Triparma</taxon>
    </lineage>
</organism>
<dbReference type="PANTHER" id="PTHR16305">
    <property type="entry name" value="TESTICULAR SOLUBLE ADENYLYL CYCLASE"/>
    <property type="match status" value="1"/>
</dbReference>
<feature type="region of interest" description="Disordered" evidence="4">
    <location>
        <begin position="1"/>
        <end position="20"/>
    </location>
</feature>
<dbReference type="SUPFAM" id="SSF52540">
    <property type="entry name" value="P-loop containing nucleoside triphosphate hydrolases"/>
    <property type="match status" value="2"/>
</dbReference>
<dbReference type="InterPro" id="IPR001054">
    <property type="entry name" value="A/G_cyclase"/>
</dbReference>
<dbReference type="Gene3D" id="1.25.40.10">
    <property type="entry name" value="Tetratricopeptide repeat domain"/>
    <property type="match status" value="1"/>
</dbReference>
<feature type="coiled-coil region" evidence="3">
    <location>
        <begin position="141"/>
        <end position="175"/>
    </location>
</feature>
<feature type="domain" description="Guanylate cyclase" evidence="5">
    <location>
        <begin position="569"/>
        <end position="619"/>
    </location>
</feature>
<dbReference type="CDD" id="cd07302">
    <property type="entry name" value="CHD"/>
    <property type="match status" value="2"/>
</dbReference>
<evidence type="ECO:0000256" key="4">
    <source>
        <dbReference type="SAM" id="MobiDB-lite"/>
    </source>
</evidence>
<sequence>MSTNDRSLSRQTSLGRLHNEFARGNEIMNAALKQAKERQEIKMKKKLAARRAKNALAVKAAFQMGGGNKKKPSSPSSLPPSKSPLRRPSSALPDSPAKTKKSHWDKLRQRAIIGQTTLFANNFSGRSLTQDPSQDYSPGEYSRYNIMLMEMEGRLREMRDEVERLTKENREVVGERDGWMNSLKNKEIKITDGDSIPIDMAANFLPNSVLKFVSGGEGLVKPFSEMMEDATLLFLDISGYTKLAEKLGSIGAEGTEILSKSISTFFETAILLIYEHGGDVVKFCGDALMCVFQPVEQNNDEHGHFTQHGHAHRDKAAALLGQTQNAQPCRSCQLAMQCALLQMEKLSGFVAADGVVLDLKSMLGKGALVGNYVGSDDVNHWEYLLTGHPFNQISEAEHSANPGDIVLSPEVWFEAGDAFEGTLIPGTNLHLLNGQKSKTIPLPIEKPYHLWLEHSSTMVGLLEPSVVDQLRELHGSWTRVGQSKDSTLMRLSKHDDCSTIFILIKEEVNDTKYVESNLDKMQRAFMCCYQPLQKYGGMMRQFLMDDKGMVAILVFTGKESNATYACRCAIDVRAEMKKQSIECSLGIASGRVFCGPVGCPYRCEYAFVGDSVNLSARLMCKADTYAIITDRSTADSASRSIHFKEAGTTSLKGKSGKIPIFEVMHFKSNTMQLVNTNEQNFLSTDGKFDNLASFLPASILDIVIKHCKATLQNSYSVLSETSESDFNHSESGKFMVGHQAGSLMRQAVCIALKYHKEPTVKRERRRSLKTSHGFNSTSHPAGAHFEAWVDEVRAAAMDHGGDLVTISGGDTAVLLFFAGELSVRHHDTTALTRQKSGLGGGHSNGGSSIDLSPNNNKHRLSGIAPTEIELSDVAKNAMCFLTRKLNVTMCGLGIGNCMTVMTSTPVSGGYSHFGECIDQAYTCLELCDTNEVSNVCAADVLPILNETKLVNTSSAKPVMADQNKNFISYFLVDDSSANYINPGLTVTLPFVRRFLTPQQLEIAVNSIQSYVYLPVANLSQTGESLLRLSTETHPTQATCVIIRSRLCSEANSSFFGKDSNALNIVQHAIDDVTHELPSNDSYITSLEVSNGELKMTCIVERDVAWASYQMLQVYHKLARKHTDTSIFVSVGNVTFCTENGVFYIKGDCIDSATAMLNANEYPREPIVCDSSCPSMSSMPWLIGFRSLDDVYQSTYSNSPNLRKTTLVISEEEELGGGADGNDDIDQLKPILRNAALKNSEGFFAPFEKIPEIAEKVYSQQRNVFGHFDGRKEILEALKNFAITQDMTTVLVDGESGMGKTNMVMELKKISQQLGIRTIHSINQESDRTNSFHAWATVISSLLNPKGRKVGDVKPGMERYDSNGSNASPRKSPAVQFGGSGLGSRRAAVEDNEETPESILTDYLPQDFPLDQLELLNDILPVQLRINRSGITRATLDGDGGRKARLDLYASIIEHNCESQSPLVLILEDWEFADSLSWKLLFVVQQLCQSNLFIIVTLSSKNIGDGHHDFWFLKANPDLVQLVLHPLSVSAVKSMAIALCGVSDLSSPITRALHKASDGIPMLVEQLVRHFQDTGALSPTVLNKDQVESVLWELKDFVSTEVQMKNIAEMRAATLSPQETMTLAIASVFQDLPFTEVDIAKYQWEAVFMSDKRHEHLKKMTLKDIAECLKRLKLKGFVTLADTTSLIGKSSYIQAKIIEENAKRAEGKRENTEKSGSETVETHNYMLRGGVISELILHHNMKAISAVHSRFASYLEFVSRNDLPSHYAEIAHHHVLGNNTRKAQQFLLMAGDDAVAMCAPNEALDLFNQFLKLVDERKIIKDRAGRRASDLASSSAPTDSNGKSTASKSSRRSTFFSISGKDKKHELGHIHRMMGEAYYYIGNFDESSRHLEIALSYFGPAPGASFFRGSVTKSRSRMKSYIFAKFLKIRFGTLTHLYQKKGRQDWSLATRELATERCNSWFRLTQIHYIKGDTVSYAYAALQNFASSEPLGRSPELCNAITQFIPIASSMGYKNYAEQYCRESMQLSEQVDSQTAVAFSLMGRAVYMAGDGQLVAATDMIYIASQIFESVGNVQAWCECIAMLCVNHMALGSFIDMLDLAEAGISASLKVDNYTMIQWFLEMKMTGLISLGKTREAIEVMSDGSAGGFVFKKQTAKIGEKGGSGEQQGDFFLPEQGRGFVLEGKFEKAVKLAVDVYLEGPSTSWWHYGTFSCCAEIFTLALLSARRTSGIIAGKSERELYKLAKVSIGILKRLSDCFGAVKPEYFLAKGRLLCAKGKVTEAQKILAAAVYASDNFTLMPTKARACLEVAKSCASESLSVRSYYAKTAGEVFENLKMKRMAMQANMVGIRLKPSKMATASSLDIGNDHNQEEIPSFFNRRIGESAQGNGLKVRSEGVALTGRDEELSLLSKRASCLRTDQYVGSVLIEGDAGFGKTALLTTFLNDFHSAFSSFATALCSNALELEQEIPFHAWSGIMCSYFGIAHDDNVGISKHKILSHLADTPIANLYPLLNPFLPFKFDDTEETKAMEPTGRYLKTLDFIVSLLSQGTAFDDNGLILVIDDAQWCDSSSWNLISQVNMRAQNVMLIVTMRHMEGRQNVSHYKSLLNSPTTEHLVLGALPTSCIQEYLCSLLQVRDVSQELLSVMETKACSNLLYVQEAITSMVESGVLTNENGVCVLRSEWGGDMPGSIGAVIGSRIERLTAPQQQVLCCAACIGNEFAIETLLLVHPAPDLLVTVQDDIRVLIQRNLIEPIGNTLRKNRMQRSERSLRIDERSHHANFGDEGELPAHQMFQFVHKFTQETAYNRMLVSTRRQVHLMLAQHIEVKHANDIRSHYAVLADHYLKAEKLDEAKIYLLNAGDTAIECCASSEALKFFTKALEIIKNKKKNQVGGVADERAKGGGGGGDFGTMFSRGSDEEGHIWRQIGEANYALSNFAAAKRGIIKALECFGENVSTGGIGIGMFKRAQVWWFAYSCHKVVKKAWVYRGDFYMEEKARMMNVEKARAWYRLAQISFLDNEPIMNLKCVVKGIHSAARLGPSLELSNALSSMIPLMSAQGFSNYAESFSETTMKMSQELQNKEAIAICSQARSLYLAAKGNLLQSEEQLKSAKDICEATGDTRLWNECNNLLCSTLHAMGKFKDEYECARNAVRITEQTADKPTLASALRRLVGSLLAMGNFEEAKEVHWRCNDLKDGVNRMMGSNVGRNESALDSLESSVRNTDKRSTGATGGSGGGGGSGEDKKKRANTHNPSGGDHIELAGEKITSLSTRAVQNLLLLLEEGKDKDCFFAAQKLIKAKASSESSLWYTFDSYVILAEIFAELIRKINEDETLDSIGGCDEHKMLGYLKKVVGFVKNHMEKFTIAEPAYYYVSGLYNLYKNERAKSKWQCEKAVVTGKSLQVLAIVAKSYYNLGTNNWEVERGGNGGKFKNSVVGGSAYAVVSPEASRTIAGRGHVHYLHRAFVFAKTCDMGSLQALSKAAIDQSIGGFDGDGEGAEGGGYSYNYENPDSNDGAGFGEGSDERDSLTGKWVRERRISVTREVSEGSGRGIVPHDDITFNV</sequence>
<dbReference type="OrthoDB" id="194468at2759"/>
<feature type="region of interest" description="Disordered" evidence="4">
    <location>
        <begin position="833"/>
        <end position="855"/>
    </location>
</feature>
<name>A0A9W7ARX3_9STRA</name>
<dbReference type="Pfam" id="PF13191">
    <property type="entry name" value="AAA_16"/>
    <property type="match status" value="1"/>
</dbReference>
<evidence type="ECO:0000256" key="3">
    <source>
        <dbReference type="SAM" id="Coils"/>
    </source>
</evidence>
<feature type="compositionally biased region" description="Low complexity" evidence="4">
    <location>
        <begin position="1842"/>
        <end position="1851"/>
    </location>
</feature>
<keyword evidence="7" id="KW-1185">Reference proteome</keyword>
<feature type="region of interest" description="Disordered" evidence="4">
    <location>
        <begin position="1359"/>
        <end position="1395"/>
    </location>
</feature>